<evidence type="ECO:0000256" key="1">
    <source>
        <dbReference type="SAM" id="Phobius"/>
    </source>
</evidence>
<dbReference type="ExpressionAtlas" id="A0A178UT47">
    <property type="expression patterns" value="baseline and differential"/>
</dbReference>
<reference evidence="3 8" key="3">
    <citation type="submission" date="2019-12" db="EMBL/GenBank/DDBJ databases">
        <authorList>
            <person name="Jiao W.-B."/>
            <person name="Schneeberger K."/>
        </authorList>
    </citation>
    <scope>NUCLEOTIDE SEQUENCE [LARGE SCALE GENOMIC DNA]</scope>
    <source>
        <strain evidence="7">cv. An-1</strain>
        <strain evidence="8">cv. C24</strain>
    </source>
</reference>
<evidence type="ECO:0000313" key="2">
    <source>
        <dbReference type="Araport" id="AT4G30050"/>
    </source>
</evidence>
<keyword evidence="1" id="KW-0812">Transmembrane</keyword>
<proteinExistence type="predicted"/>
<keyword evidence="1" id="KW-1133">Transmembrane helix</keyword>
<dbReference type="OrthoDB" id="1095324at2759"/>
<protein>
    <recommendedName>
        <fullName evidence="9">Transmembrane protein</fullName>
    </recommendedName>
</protein>
<reference evidence="4" key="2">
    <citation type="submission" date="2016-03" db="EMBL/GenBank/DDBJ databases">
        <title>Full-length assembly of Arabidopsis thaliana Ler reveals the complement of translocations and inversions.</title>
        <authorList>
            <person name="Zapata L."/>
            <person name="Schneeberger K."/>
            <person name="Ossowski S."/>
        </authorList>
    </citation>
    <scope>NUCLEOTIDE SEQUENCE [LARGE SCALE GENOMIC DNA]</scope>
    <source>
        <tissue evidence="4">Leaf</tissue>
    </source>
</reference>
<evidence type="ECO:0000313" key="4">
    <source>
        <dbReference type="EMBL" id="OAO96773.1"/>
    </source>
</evidence>
<dbReference type="Proteomes" id="UP000434276">
    <property type="component" value="Unassembled WGS sequence"/>
</dbReference>
<dbReference type="KEGG" id="ath:AT4G30050"/>
<dbReference type="EMBL" id="LUHQ01000004">
    <property type="protein sequence ID" value="OAO96773.1"/>
    <property type="molecule type" value="Genomic_DNA"/>
</dbReference>
<evidence type="ECO:0000313" key="3">
    <source>
        <dbReference type="EMBL" id="CAA0396976.1"/>
    </source>
</evidence>
<organism evidence="4 6">
    <name type="scientific">Arabidopsis thaliana</name>
    <name type="common">Mouse-ear cress</name>
    <dbReference type="NCBI Taxonomy" id="3702"/>
    <lineage>
        <taxon>Eukaryota</taxon>
        <taxon>Viridiplantae</taxon>
        <taxon>Streptophyta</taxon>
        <taxon>Embryophyta</taxon>
        <taxon>Tracheophyta</taxon>
        <taxon>Spermatophyta</taxon>
        <taxon>Magnoliopsida</taxon>
        <taxon>eudicotyledons</taxon>
        <taxon>Gunneridae</taxon>
        <taxon>Pentapetalae</taxon>
        <taxon>rosids</taxon>
        <taxon>malvids</taxon>
        <taxon>Brassicales</taxon>
        <taxon>Brassicaceae</taxon>
        <taxon>Camelineae</taxon>
        <taxon>Arabidopsis</taxon>
    </lineage>
</organism>
<reference evidence="6" key="1">
    <citation type="journal article" date="2016" name="Proc. Natl. Acad. Sci. U.S.A.">
        <title>Chromosome-level assembly of Arabidopsis thaliana Ler reveals the extent of translocation and inversion polymorphisms.</title>
        <authorList>
            <person name="Zapata L."/>
            <person name="Ding J."/>
            <person name="Willing E.M."/>
            <person name="Hartwig B."/>
            <person name="Bezdan D."/>
            <person name="Jiao W.B."/>
            <person name="Patel V."/>
            <person name="Velikkakam James G."/>
            <person name="Koornneef M."/>
            <person name="Ossowski S."/>
            <person name="Schneeberger K."/>
        </authorList>
    </citation>
    <scope>NUCLEOTIDE SEQUENCE [LARGE SCALE GENOMIC DNA]</scope>
    <source>
        <strain evidence="6">cv. Landsberg erecta</strain>
    </source>
</reference>
<dbReference type="GeneID" id="829128"/>
<dbReference type="AlphaFoldDB" id="A0A178UT47"/>
<dbReference type="EMBL" id="CACSHJ010000095">
    <property type="protein sequence ID" value="CAA0396976.1"/>
    <property type="molecule type" value="Genomic_DNA"/>
</dbReference>
<feature type="transmembrane region" description="Helical" evidence="1">
    <location>
        <begin position="6"/>
        <end position="24"/>
    </location>
</feature>
<dbReference type="Araport" id="AT4G30050"/>
<dbReference type="Proteomes" id="UP000078284">
    <property type="component" value="Chromosome 4"/>
</dbReference>
<evidence type="ECO:0008006" key="9">
    <source>
        <dbReference type="Google" id="ProtNLM"/>
    </source>
</evidence>
<sequence length="133" mass="15367">MSTRLGKLSFFFIIAFLVLLFVGASKARYLYRQPIITADQIQINHNQIEEYVEPTNENAKSAAYYVDLINQNTKSAYHAYLHTKRLNIFGTEWLWRIDVLLLLLCLSFFVTDLSSRVFFCIASRCSAKVSKSI</sequence>
<feature type="transmembrane region" description="Helical" evidence="1">
    <location>
        <begin position="93"/>
        <end position="110"/>
    </location>
</feature>
<evidence type="ECO:0000313" key="8">
    <source>
        <dbReference type="Proteomes" id="UP000434276"/>
    </source>
</evidence>
<accession>A0A178UT47</accession>
<evidence type="ECO:0000313" key="6">
    <source>
        <dbReference type="Proteomes" id="UP000078284"/>
    </source>
</evidence>
<keyword evidence="1" id="KW-0472">Membrane</keyword>
<gene>
    <name evidence="2" type="ordered locus">At4g30050</name>
    <name evidence="4" type="ordered locus">AXX17_At4g34450</name>
    <name evidence="5" type="ORF">AN1_LOCUS19798</name>
    <name evidence="3" type="ORF">C24_LOCUS19693</name>
</gene>
<dbReference type="OMA" id="YHAYLHT"/>
<dbReference type="Proteomes" id="UP000426265">
    <property type="component" value="Unassembled WGS sequence"/>
</dbReference>
<evidence type="ECO:0000313" key="5">
    <source>
        <dbReference type="EMBL" id="VYS64387.1"/>
    </source>
</evidence>
<name>A0A178UT47_ARATH</name>
<dbReference type="EMBL" id="CACRSJ010000109">
    <property type="protein sequence ID" value="VYS64387.1"/>
    <property type="molecule type" value="Genomic_DNA"/>
</dbReference>
<evidence type="ECO:0000313" key="7">
    <source>
        <dbReference type="Proteomes" id="UP000426265"/>
    </source>
</evidence>